<accession>A0ABW9UFL5</accession>
<proteinExistence type="predicted"/>
<dbReference type="EMBL" id="WSEM01000033">
    <property type="protein sequence ID" value="MVQ38952.1"/>
    <property type="molecule type" value="Genomic_DNA"/>
</dbReference>
<reference evidence="2 3" key="1">
    <citation type="submission" date="2019-12" db="EMBL/GenBank/DDBJ databases">
        <authorList>
            <person name="Huq M.A."/>
        </authorList>
    </citation>
    <scope>NUCLEOTIDE SEQUENCE [LARGE SCALE GENOMIC DNA]</scope>
    <source>
        <strain evidence="2 3">MAH-34</strain>
    </source>
</reference>
<keyword evidence="3" id="KW-1185">Reference proteome</keyword>
<name>A0ABW9UFL5_9BACL</name>
<evidence type="ECO:0000259" key="1">
    <source>
        <dbReference type="Pfam" id="PF01521"/>
    </source>
</evidence>
<dbReference type="Pfam" id="PF01521">
    <property type="entry name" value="Fe-S_biosyn"/>
    <property type="match status" value="1"/>
</dbReference>
<dbReference type="Proteomes" id="UP000467637">
    <property type="component" value="Unassembled WGS sequence"/>
</dbReference>
<evidence type="ECO:0000313" key="2">
    <source>
        <dbReference type="EMBL" id="MVQ38952.1"/>
    </source>
</evidence>
<dbReference type="InterPro" id="IPR000361">
    <property type="entry name" value="ATAP_core_dom"/>
</dbReference>
<dbReference type="SUPFAM" id="SSF89360">
    <property type="entry name" value="HesB-like domain"/>
    <property type="match status" value="1"/>
</dbReference>
<comment type="caution">
    <text evidence="2">The sequence shown here is derived from an EMBL/GenBank/DDBJ whole genome shotgun (WGS) entry which is preliminary data.</text>
</comment>
<evidence type="ECO:0000313" key="3">
    <source>
        <dbReference type="Proteomes" id="UP000467637"/>
    </source>
</evidence>
<gene>
    <name evidence="2" type="ORF">GON05_30635</name>
</gene>
<organism evidence="2 3">
    <name type="scientific">Paenibacillus anseongense</name>
    <dbReference type="NCBI Taxonomy" id="2682845"/>
    <lineage>
        <taxon>Bacteria</taxon>
        <taxon>Bacillati</taxon>
        <taxon>Bacillota</taxon>
        <taxon>Bacilli</taxon>
        <taxon>Bacillales</taxon>
        <taxon>Paenibacillaceae</taxon>
        <taxon>Paenibacillus</taxon>
    </lineage>
</organism>
<dbReference type="Gene3D" id="2.60.300.12">
    <property type="entry name" value="HesB-like domain"/>
    <property type="match status" value="1"/>
</dbReference>
<feature type="domain" description="Core" evidence="1">
    <location>
        <begin position="17"/>
        <end position="121"/>
    </location>
</feature>
<dbReference type="InterPro" id="IPR035903">
    <property type="entry name" value="HesB-like_dom_sf"/>
</dbReference>
<protein>
    <recommendedName>
        <fullName evidence="1">Core domain-containing protein</fullName>
    </recommendedName>
</protein>
<sequence length="123" mass="14043">MRVKFIVKQHCEEMTSMKITFTDSAIERLTPYMGQGDAQLKLVFDTEGCGCSVNGVPTLWLVSEESQQDLTAETNAFKLIYNSKDEIFYEMNMKIDFSEGNKSYILKSNNQIYNAGMSLVDKR</sequence>